<reference evidence="3 4" key="1">
    <citation type="journal article" date="2015" name="Int. J. Syst. Evol. Microbiol.">
        <title>Amycolatopsis rhabdoformis sp. nov., an actinomycete isolated from a tropical forest soil.</title>
        <authorList>
            <person name="Souza W.R."/>
            <person name="Silva R.E."/>
            <person name="Goodfellow M."/>
            <person name="Busarakam K."/>
            <person name="Figueiro F.S."/>
            <person name="Ferreira D."/>
            <person name="Rodrigues-Filho E."/>
            <person name="Moraes L.A.B."/>
            <person name="Zucchi T.D."/>
        </authorList>
    </citation>
    <scope>NUCLEOTIDE SEQUENCE [LARGE SCALE GENOMIC DNA]</scope>
    <source>
        <strain evidence="3 4">NCIMB 14900</strain>
    </source>
</reference>
<gene>
    <name evidence="3" type="ORF">VSH64_10345</name>
</gene>
<dbReference type="InterPro" id="IPR011051">
    <property type="entry name" value="RmlC_Cupin_sf"/>
</dbReference>
<dbReference type="PANTHER" id="PTHR38599:SF1">
    <property type="entry name" value="CUPIN DOMAIN PROTEIN (AFU_ORTHOLOGUE AFUA_3G13620)"/>
    <property type="match status" value="1"/>
</dbReference>
<proteinExistence type="predicted"/>
<dbReference type="PANTHER" id="PTHR38599">
    <property type="entry name" value="CUPIN DOMAIN PROTEIN (AFU_ORTHOLOGUE AFUA_3G13620)"/>
    <property type="match status" value="1"/>
</dbReference>
<feature type="chain" id="PRO_5045427670" evidence="1">
    <location>
        <begin position="21"/>
        <end position="156"/>
    </location>
</feature>
<dbReference type="InterPro" id="IPR014710">
    <property type="entry name" value="RmlC-like_jellyroll"/>
</dbReference>
<organism evidence="3 4">
    <name type="scientific">Amycolatopsis rhabdoformis</name>
    <dbReference type="NCBI Taxonomy" id="1448059"/>
    <lineage>
        <taxon>Bacteria</taxon>
        <taxon>Bacillati</taxon>
        <taxon>Actinomycetota</taxon>
        <taxon>Actinomycetes</taxon>
        <taxon>Pseudonocardiales</taxon>
        <taxon>Pseudonocardiaceae</taxon>
        <taxon>Amycolatopsis</taxon>
    </lineage>
</organism>
<name>A0ABZ1IEB8_9PSEU</name>
<sequence length="156" mass="16232">MNKIVTVVSLLALASLAACATPSGPGETPASGAGQEQAAVRQTQAGSVTRLMTQSLPDLPGKEGMIEIVDFAPGEASQVHRHNCDLFVYVLEGSVVTQVKGGPQRTVPTGGSFYESPTDIHVVSRNASQTEPAKLAVFYVKAQGTPPTEILTDAGR</sequence>
<dbReference type="CDD" id="cd02234">
    <property type="entry name" value="cupin_BLR7677-like"/>
    <property type="match status" value="1"/>
</dbReference>
<feature type="signal peptide" evidence="1">
    <location>
        <begin position="1"/>
        <end position="20"/>
    </location>
</feature>
<dbReference type="InterPro" id="IPR013096">
    <property type="entry name" value="Cupin_2"/>
</dbReference>
<keyword evidence="4" id="KW-1185">Reference proteome</keyword>
<dbReference type="SUPFAM" id="SSF51182">
    <property type="entry name" value="RmlC-like cupins"/>
    <property type="match status" value="1"/>
</dbReference>
<evidence type="ECO:0000259" key="2">
    <source>
        <dbReference type="Pfam" id="PF07883"/>
    </source>
</evidence>
<dbReference type="PROSITE" id="PS51257">
    <property type="entry name" value="PROKAR_LIPOPROTEIN"/>
    <property type="match status" value="1"/>
</dbReference>
<evidence type="ECO:0000256" key="1">
    <source>
        <dbReference type="SAM" id="SignalP"/>
    </source>
</evidence>
<dbReference type="Gene3D" id="2.60.120.10">
    <property type="entry name" value="Jelly Rolls"/>
    <property type="match status" value="1"/>
</dbReference>
<keyword evidence="1" id="KW-0732">Signal</keyword>
<dbReference type="RefSeq" id="WP_326835310.1">
    <property type="nucleotide sequence ID" value="NZ_CP142149.1"/>
</dbReference>
<evidence type="ECO:0000313" key="3">
    <source>
        <dbReference type="EMBL" id="WSE32503.1"/>
    </source>
</evidence>
<dbReference type="Proteomes" id="UP001330812">
    <property type="component" value="Chromosome"/>
</dbReference>
<accession>A0ABZ1IEB8</accession>
<protein>
    <submittedName>
        <fullName evidence="3">Cupin domain-containing protein</fullName>
    </submittedName>
</protein>
<dbReference type="Pfam" id="PF07883">
    <property type="entry name" value="Cupin_2"/>
    <property type="match status" value="1"/>
</dbReference>
<dbReference type="EMBL" id="CP142149">
    <property type="protein sequence ID" value="WSE32503.1"/>
    <property type="molecule type" value="Genomic_DNA"/>
</dbReference>
<evidence type="ECO:0000313" key="4">
    <source>
        <dbReference type="Proteomes" id="UP001330812"/>
    </source>
</evidence>
<feature type="domain" description="Cupin type-2" evidence="2">
    <location>
        <begin position="68"/>
        <end position="137"/>
    </location>
</feature>